<dbReference type="STRING" id="1420851.AU255_10430"/>
<evidence type="ECO:0000313" key="9">
    <source>
        <dbReference type="Proteomes" id="UP000191980"/>
    </source>
</evidence>
<name>A0A1V8MA92_9GAMM</name>
<feature type="domain" description="CusB-like beta-barrel" evidence="6">
    <location>
        <begin position="307"/>
        <end position="381"/>
    </location>
</feature>
<evidence type="ECO:0000256" key="4">
    <source>
        <dbReference type="SAM" id="Phobius"/>
    </source>
</evidence>
<dbReference type="GO" id="GO:0030288">
    <property type="term" value="C:outer membrane-bounded periplasmic space"/>
    <property type="evidence" value="ECO:0007669"/>
    <property type="project" value="TreeGrafter"/>
</dbReference>
<dbReference type="InterPro" id="IPR051909">
    <property type="entry name" value="MFP_Cation_Efflux"/>
</dbReference>
<dbReference type="AlphaFoldDB" id="A0A1V8MA92"/>
<dbReference type="GO" id="GO:0016020">
    <property type="term" value="C:membrane"/>
    <property type="evidence" value="ECO:0007669"/>
    <property type="project" value="InterPro"/>
</dbReference>
<dbReference type="EMBL" id="LPUF01000001">
    <property type="protein sequence ID" value="OQK18223.1"/>
    <property type="molecule type" value="Genomic_DNA"/>
</dbReference>
<sequence>MNKSTWITAILMLILGIGIGYWLNVILQDTPYPLGHKNMPTESSDNPKQPLFYRNPMNPEVTSPIPKKGPMGMDYVPVYADEKQPEQRKLLFYRSPMNPEVTSPVPAKDAMGMDYVPVYADNNGTERVPVGTVTIDPVTVQNIGVRTDIAIRETITHTVRAVGRIAYDEEHLVRLHPKTEGWIETLRIDKTGQWVKKNEDLLSIYSPQLVTSQQEYVLALRNLKVLEQSPIEDIRRGAEDLVKSSRERLKLLDVPAHQMHDLTRTQNIKKSLHIHSPAEGIIMNIGAREGQYVTPATELYMIADLSTVWVYADIYEYELPWVKEGDSVEMRLAGVPGRIFKGLLAYIYPYAEPKTRTIKVRLAFDNSELLLKPDMFAEVTILAGKQVDAITIPSEAVIRSGTSNQVFVIRAPGKFEPRPVTLGLSSNGRVAVLSGIKAGEEIVTSAQFLLDSESKLREVTAKMLEPKASKSTMNMPPLTTEQMPSSMNQESETHSPQHGEKIND</sequence>
<comment type="similarity">
    <text evidence="1">Belongs to the membrane fusion protein (MFP) (TC 8.A.1) family.</text>
</comment>
<dbReference type="Pfam" id="PF25919">
    <property type="entry name" value="BSH_CusB"/>
    <property type="match status" value="1"/>
</dbReference>
<feature type="transmembrane region" description="Helical" evidence="4">
    <location>
        <begin position="6"/>
        <end position="27"/>
    </location>
</feature>
<organism evidence="8 9">
    <name type="scientific">Methyloprofundus sedimenti</name>
    <dbReference type="NCBI Taxonomy" id="1420851"/>
    <lineage>
        <taxon>Bacteria</taxon>
        <taxon>Pseudomonadati</taxon>
        <taxon>Pseudomonadota</taxon>
        <taxon>Gammaproteobacteria</taxon>
        <taxon>Methylococcales</taxon>
        <taxon>Methylococcaceae</taxon>
        <taxon>Methyloprofundus</taxon>
    </lineage>
</organism>
<dbReference type="Proteomes" id="UP000191980">
    <property type="component" value="Unassembled WGS sequence"/>
</dbReference>
<evidence type="ECO:0000259" key="7">
    <source>
        <dbReference type="Pfam" id="PF25975"/>
    </source>
</evidence>
<dbReference type="GO" id="GO:0022857">
    <property type="term" value="F:transmembrane transporter activity"/>
    <property type="evidence" value="ECO:0007669"/>
    <property type="project" value="InterPro"/>
</dbReference>
<dbReference type="Gene3D" id="2.40.30.170">
    <property type="match status" value="1"/>
</dbReference>
<feature type="region of interest" description="Disordered" evidence="3">
    <location>
        <begin position="465"/>
        <end position="504"/>
    </location>
</feature>
<dbReference type="OrthoDB" id="9806939at2"/>
<evidence type="ECO:0000259" key="5">
    <source>
        <dbReference type="Pfam" id="PF25919"/>
    </source>
</evidence>
<dbReference type="SUPFAM" id="SSF111369">
    <property type="entry name" value="HlyD-like secretion proteins"/>
    <property type="match status" value="1"/>
</dbReference>
<comment type="caution">
    <text evidence="8">The sequence shown here is derived from an EMBL/GenBank/DDBJ whole genome shotgun (WGS) entry which is preliminary data.</text>
</comment>
<evidence type="ECO:0000256" key="1">
    <source>
        <dbReference type="ARBA" id="ARBA00009477"/>
    </source>
</evidence>
<dbReference type="FunFam" id="2.40.30.170:FF:000010">
    <property type="entry name" value="Efflux RND transporter periplasmic adaptor subunit"/>
    <property type="match status" value="1"/>
</dbReference>
<proteinExistence type="inferred from homology"/>
<dbReference type="Pfam" id="PF25954">
    <property type="entry name" value="Beta-barrel_RND_2"/>
    <property type="match status" value="1"/>
</dbReference>
<evidence type="ECO:0000256" key="3">
    <source>
        <dbReference type="SAM" id="MobiDB-lite"/>
    </source>
</evidence>
<dbReference type="GO" id="GO:0015679">
    <property type="term" value="P:plasma membrane copper ion transport"/>
    <property type="evidence" value="ECO:0007669"/>
    <property type="project" value="TreeGrafter"/>
</dbReference>
<gene>
    <name evidence="8" type="ORF">AU255_10430</name>
</gene>
<keyword evidence="4" id="KW-0812">Transmembrane</keyword>
<reference evidence="8 9" key="1">
    <citation type="submission" date="2015-12" db="EMBL/GenBank/DDBJ databases">
        <authorList>
            <person name="Shamseldin A."/>
            <person name="Moawad H."/>
            <person name="Abd El-Rahim W.M."/>
            <person name="Sadowsky M.J."/>
        </authorList>
    </citation>
    <scope>NUCLEOTIDE SEQUENCE [LARGE SCALE GENOMIC DNA]</scope>
    <source>
        <strain evidence="8 9">WF1</strain>
    </source>
</reference>
<dbReference type="Gene3D" id="2.40.420.20">
    <property type="match status" value="1"/>
</dbReference>
<feature type="compositionally biased region" description="Basic and acidic residues" evidence="3">
    <location>
        <begin position="491"/>
        <end position="504"/>
    </location>
</feature>
<dbReference type="InterPro" id="IPR006143">
    <property type="entry name" value="RND_pump_MFP"/>
</dbReference>
<dbReference type="GO" id="GO:0060003">
    <property type="term" value="P:copper ion export"/>
    <property type="evidence" value="ECO:0007669"/>
    <property type="project" value="TreeGrafter"/>
</dbReference>
<dbReference type="InterPro" id="IPR058792">
    <property type="entry name" value="Beta-barrel_RND_2"/>
</dbReference>
<feature type="compositionally biased region" description="Polar residues" evidence="3">
    <location>
        <begin position="469"/>
        <end position="490"/>
    </location>
</feature>
<dbReference type="RefSeq" id="WP_080522828.1">
    <property type="nucleotide sequence ID" value="NZ_LPUF01000001.1"/>
</dbReference>
<keyword evidence="9" id="KW-1185">Reference proteome</keyword>
<protein>
    <submittedName>
        <fullName evidence="8">Hemolysin D</fullName>
    </submittedName>
</protein>
<evidence type="ECO:0000259" key="6">
    <source>
        <dbReference type="Pfam" id="PF25954"/>
    </source>
</evidence>
<dbReference type="Pfam" id="PF25975">
    <property type="entry name" value="CzcB_C"/>
    <property type="match status" value="1"/>
</dbReference>
<dbReference type="InterPro" id="IPR058649">
    <property type="entry name" value="CzcB_C"/>
</dbReference>
<evidence type="ECO:0000256" key="2">
    <source>
        <dbReference type="ARBA" id="ARBA00022448"/>
    </source>
</evidence>
<dbReference type="PANTHER" id="PTHR30097:SF15">
    <property type="entry name" value="CATION EFFLUX SYSTEM PROTEIN CUSB"/>
    <property type="match status" value="1"/>
</dbReference>
<dbReference type="NCBIfam" id="TIGR01730">
    <property type="entry name" value="RND_mfp"/>
    <property type="match status" value="1"/>
</dbReference>
<dbReference type="GO" id="GO:0046914">
    <property type="term" value="F:transition metal ion binding"/>
    <property type="evidence" value="ECO:0007669"/>
    <property type="project" value="TreeGrafter"/>
</dbReference>
<evidence type="ECO:0000313" key="8">
    <source>
        <dbReference type="EMBL" id="OQK18223.1"/>
    </source>
</evidence>
<dbReference type="InterPro" id="IPR058790">
    <property type="entry name" value="BSH_CusB"/>
</dbReference>
<accession>A0A1V8MA92</accession>
<keyword evidence="4" id="KW-1133">Transmembrane helix</keyword>
<dbReference type="PANTHER" id="PTHR30097">
    <property type="entry name" value="CATION EFFLUX SYSTEM PROTEIN CUSB"/>
    <property type="match status" value="1"/>
</dbReference>
<keyword evidence="2" id="KW-0813">Transport</keyword>
<feature type="domain" description="CusB-like barrel-sandwich hybrid" evidence="5">
    <location>
        <begin position="175"/>
        <end position="303"/>
    </location>
</feature>
<feature type="domain" description="CzcB-like C-terminal circularly permuted SH3-like" evidence="7">
    <location>
        <begin position="390"/>
        <end position="450"/>
    </location>
</feature>
<keyword evidence="4" id="KW-0472">Membrane</keyword>